<dbReference type="InterPro" id="IPR014790">
    <property type="entry name" value="MutL_C"/>
</dbReference>
<dbReference type="InterPro" id="IPR020667">
    <property type="entry name" value="DNA_mismatch_repair_MutL"/>
</dbReference>
<evidence type="ECO:0000256" key="5">
    <source>
        <dbReference type="HAMAP-Rule" id="MF_00149"/>
    </source>
</evidence>
<dbReference type="Gene3D" id="3.30.230.10">
    <property type="match status" value="1"/>
</dbReference>
<comment type="function">
    <text evidence="5">This protein is involved in the repair of mismatches in DNA. It is required for dam-dependent methyl-directed DNA mismatch repair. May act as a 'molecular matchmaker', a protein that promotes the formation of a stable complex between two or more DNA-binding proteins in an ATP-dependent manner without itself being part of a final effector complex.</text>
</comment>
<dbReference type="GO" id="GO:0030983">
    <property type="term" value="F:mismatched DNA binding"/>
    <property type="evidence" value="ECO:0007669"/>
    <property type="project" value="InterPro"/>
</dbReference>
<dbReference type="Pfam" id="PF08676">
    <property type="entry name" value="MutL_C"/>
    <property type="match status" value="1"/>
</dbReference>
<dbReference type="SMART" id="SM01340">
    <property type="entry name" value="DNA_mis_repair"/>
    <property type="match status" value="1"/>
</dbReference>
<feature type="domain" description="DNA mismatch repair protein S5" evidence="7">
    <location>
        <begin position="212"/>
        <end position="330"/>
    </location>
</feature>
<dbReference type="Pfam" id="PF13589">
    <property type="entry name" value="HATPase_c_3"/>
    <property type="match status" value="1"/>
</dbReference>
<dbReference type="PANTHER" id="PTHR10073:SF12">
    <property type="entry name" value="DNA MISMATCH REPAIR PROTEIN MLH1"/>
    <property type="match status" value="1"/>
</dbReference>
<protein>
    <recommendedName>
        <fullName evidence="2 5">DNA mismatch repair protein MutL</fullName>
    </recommendedName>
</protein>
<dbReference type="InterPro" id="IPR038973">
    <property type="entry name" value="MutL/Mlh/Pms-like"/>
</dbReference>
<dbReference type="InterPro" id="IPR020568">
    <property type="entry name" value="Ribosomal_Su5_D2-typ_SF"/>
</dbReference>
<dbReference type="InterPro" id="IPR042120">
    <property type="entry name" value="MutL_C_dimsub"/>
</dbReference>
<dbReference type="Pfam" id="PF01119">
    <property type="entry name" value="DNA_mis_repair"/>
    <property type="match status" value="1"/>
</dbReference>
<dbReference type="InterPro" id="IPR013507">
    <property type="entry name" value="DNA_mismatch_S5_2-like"/>
</dbReference>
<dbReference type="InterPro" id="IPR036890">
    <property type="entry name" value="HATPase_C_sf"/>
</dbReference>
<keyword evidence="4 5" id="KW-0234">DNA repair</keyword>
<dbReference type="GO" id="GO:0005524">
    <property type="term" value="F:ATP binding"/>
    <property type="evidence" value="ECO:0007669"/>
    <property type="project" value="InterPro"/>
</dbReference>
<evidence type="ECO:0000259" key="7">
    <source>
        <dbReference type="SMART" id="SM01340"/>
    </source>
</evidence>
<dbReference type="GO" id="GO:0016887">
    <property type="term" value="F:ATP hydrolysis activity"/>
    <property type="evidence" value="ECO:0007669"/>
    <property type="project" value="InterPro"/>
</dbReference>
<gene>
    <name evidence="5 8" type="primary">mutL</name>
    <name evidence="8" type="ORF">NCTC11190_00910</name>
</gene>
<dbReference type="STRING" id="880526.GCA_000427365_00537"/>
<evidence type="ECO:0000256" key="1">
    <source>
        <dbReference type="ARBA" id="ARBA00006082"/>
    </source>
</evidence>
<keyword evidence="9" id="KW-1185">Reference proteome</keyword>
<dbReference type="EMBL" id="UGVL01000001">
    <property type="protein sequence ID" value="SUE33700.1"/>
    <property type="molecule type" value="Genomic_DNA"/>
</dbReference>
<dbReference type="InterPro" id="IPR037198">
    <property type="entry name" value="MutL_C_sf"/>
</dbReference>
<dbReference type="InterPro" id="IPR042121">
    <property type="entry name" value="MutL_C_regsub"/>
</dbReference>
<dbReference type="Proteomes" id="UP000255233">
    <property type="component" value="Unassembled WGS sequence"/>
</dbReference>
<dbReference type="GO" id="GO:0032300">
    <property type="term" value="C:mismatch repair complex"/>
    <property type="evidence" value="ECO:0007669"/>
    <property type="project" value="InterPro"/>
</dbReference>
<feature type="domain" description="MutL C-terminal dimerisation" evidence="6">
    <location>
        <begin position="481"/>
        <end position="627"/>
    </location>
</feature>
<keyword evidence="3 5" id="KW-0227">DNA damage</keyword>
<dbReference type="OrthoDB" id="9763467at2"/>
<name>A0A379MS22_9BACT</name>
<comment type="similarity">
    <text evidence="1 5">Belongs to the DNA mismatch repair MutL/HexB family.</text>
</comment>
<evidence type="ECO:0000256" key="2">
    <source>
        <dbReference type="ARBA" id="ARBA00021975"/>
    </source>
</evidence>
<evidence type="ECO:0000313" key="8">
    <source>
        <dbReference type="EMBL" id="SUE33700.1"/>
    </source>
</evidence>
<dbReference type="PANTHER" id="PTHR10073">
    <property type="entry name" value="DNA MISMATCH REPAIR PROTEIN MLH, PMS, MUTL"/>
    <property type="match status" value="1"/>
</dbReference>
<dbReference type="PROSITE" id="PS00058">
    <property type="entry name" value="DNA_MISMATCH_REPAIR_1"/>
    <property type="match status" value="1"/>
</dbReference>
<dbReference type="GO" id="GO:0140664">
    <property type="term" value="F:ATP-dependent DNA damage sensor activity"/>
    <property type="evidence" value="ECO:0007669"/>
    <property type="project" value="InterPro"/>
</dbReference>
<evidence type="ECO:0000259" key="6">
    <source>
        <dbReference type="SMART" id="SM00853"/>
    </source>
</evidence>
<dbReference type="HAMAP" id="MF_00149">
    <property type="entry name" value="DNA_mis_repair"/>
    <property type="match status" value="1"/>
</dbReference>
<dbReference type="GO" id="GO:0006298">
    <property type="term" value="P:mismatch repair"/>
    <property type="evidence" value="ECO:0007669"/>
    <property type="project" value="UniProtKB-UniRule"/>
</dbReference>
<dbReference type="InterPro" id="IPR014762">
    <property type="entry name" value="DNA_mismatch_repair_CS"/>
</dbReference>
<dbReference type="NCBIfam" id="TIGR00585">
    <property type="entry name" value="mutl"/>
    <property type="match status" value="1"/>
</dbReference>
<evidence type="ECO:0000256" key="3">
    <source>
        <dbReference type="ARBA" id="ARBA00022763"/>
    </source>
</evidence>
<dbReference type="InterPro" id="IPR014721">
    <property type="entry name" value="Ribsml_uS5_D2-typ_fold_subgr"/>
</dbReference>
<sequence length="671" mass="71816">MSGNLIQILPDNVANQIAAGEVVQRPASMVKELMENAVDAGARAVSVVVRGGGKTLVQVIDDGCGMAAADAVVCFARHATSKIRRSGDLFALQTFGFRGEALASIASVAEVELRTRRAEDEVGTLVAIAGGTDADARTESVSCPQGTQITVRNLFFNTPARRKFLKADTTETKQVIAEFQRVALCHPDLAFTLVADDKTLFNLAPGGLRQRIAAVMGRKTGDKLLDIEVDTPIVKIGGYIGLPATARKSGSEQFFFVNGRYFRSAYLQKAVVGGYNKLLPFGYTPSYFIYIDVDPARIDVNIHPQKTEIKFEDEQALWQMLSSAVARSLGKHNVVPMLDFENPVPGLEIPVYGGAGSPARAKEMPAPPPVSVRDDYNPFRSYDRQEWDSPAPSVAAGFGGRAKAFDDPEQAPFTEMIPPSLTIPDFANPAPSGPVSLLPGEETYSDYESAADSGSVPEPAQTALPFAGPGTAGVPAGTPRSLAFGGGKYIVTTTADGAVIIDRARAAYRVAYEEFLRRLENDLPAAGQRELFPQTVELSPADHFLLMEHAPELAAMGFDLRDMGGSTVVVYALPVEMGERTTPAQAVEELLAQIREEGASLRDNHRERLAAALARSCSAALSAGGAAAITPVEADALVRRLFACDEPDYTPDGRPVMTVVSAVEAEKRLKK</sequence>
<dbReference type="FunFam" id="3.30.565.10:FF:000003">
    <property type="entry name" value="DNA mismatch repair endonuclease MutL"/>
    <property type="match status" value="1"/>
</dbReference>
<dbReference type="CDD" id="cd16926">
    <property type="entry name" value="HATPase_MutL-MLH-PMS-like"/>
    <property type="match status" value="1"/>
</dbReference>
<dbReference type="SUPFAM" id="SSF55874">
    <property type="entry name" value="ATPase domain of HSP90 chaperone/DNA topoisomerase II/histidine kinase"/>
    <property type="match status" value="1"/>
</dbReference>
<dbReference type="SUPFAM" id="SSF118116">
    <property type="entry name" value="DNA mismatch repair protein MutL"/>
    <property type="match status" value="1"/>
</dbReference>
<dbReference type="AlphaFoldDB" id="A0A379MS22"/>
<accession>A0A379MS22</accession>
<dbReference type="Gene3D" id="3.30.565.10">
    <property type="entry name" value="Histidine kinase-like ATPase, C-terminal domain"/>
    <property type="match status" value="1"/>
</dbReference>
<dbReference type="SMART" id="SM00853">
    <property type="entry name" value="MutL_C"/>
    <property type="match status" value="1"/>
</dbReference>
<dbReference type="Gene3D" id="3.30.1540.20">
    <property type="entry name" value="MutL, C-terminal domain, dimerisation subdomain"/>
    <property type="match status" value="1"/>
</dbReference>
<dbReference type="CDD" id="cd00782">
    <property type="entry name" value="MutL_Trans"/>
    <property type="match status" value="1"/>
</dbReference>
<organism evidence="8 9">
    <name type="scientific">Rikenella microfusus</name>
    <dbReference type="NCBI Taxonomy" id="28139"/>
    <lineage>
        <taxon>Bacteria</taxon>
        <taxon>Pseudomonadati</taxon>
        <taxon>Bacteroidota</taxon>
        <taxon>Bacteroidia</taxon>
        <taxon>Bacteroidales</taxon>
        <taxon>Rikenellaceae</taxon>
        <taxon>Rikenella</taxon>
    </lineage>
</organism>
<evidence type="ECO:0000313" key="9">
    <source>
        <dbReference type="Proteomes" id="UP000255233"/>
    </source>
</evidence>
<dbReference type="Gene3D" id="3.30.1370.100">
    <property type="entry name" value="MutL, C-terminal domain, regulatory subdomain"/>
    <property type="match status" value="1"/>
</dbReference>
<proteinExistence type="inferred from homology"/>
<dbReference type="RefSeq" id="WP_027290340.1">
    <property type="nucleotide sequence ID" value="NZ_UGVL01000001.1"/>
</dbReference>
<dbReference type="SUPFAM" id="SSF54211">
    <property type="entry name" value="Ribosomal protein S5 domain 2-like"/>
    <property type="match status" value="1"/>
</dbReference>
<reference evidence="8 9" key="1">
    <citation type="submission" date="2018-06" db="EMBL/GenBank/DDBJ databases">
        <authorList>
            <consortium name="Pathogen Informatics"/>
            <person name="Doyle S."/>
        </authorList>
    </citation>
    <scope>NUCLEOTIDE SEQUENCE [LARGE SCALE GENOMIC DNA]</scope>
    <source>
        <strain evidence="8 9">NCTC11190</strain>
    </source>
</reference>
<dbReference type="InterPro" id="IPR002099">
    <property type="entry name" value="MutL/Mlh/PMS"/>
</dbReference>
<evidence type="ECO:0000256" key="4">
    <source>
        <dbReference type="ARBA" id="ARBA00023204"/>
    </source>
</evidence>